<organism evidence="1 2">
    <name type="scientific">Duganella vulcania</name>
    <dbReference type="NCBI Taxonomy" id="2692166"/>
    <lineage>
        <taxon>Bacteria</taxon>
        <taxon>Pseudomonadati</taxon>
        <taxon>Pseudomonadota</taxon>
        <taxon>Betaproteobacteria</taxon>
        <taxon>Burkholderiales</taxon>
        <taxon>Oxalobacteraceae</taxon>
        <taxon>Telluria group</taxon>
        <taxon>Duganella</taxon>
    </lineage>
</organism>
<dbReference type="PANTHER" id="PTHR38785">
    <property type="entry name" value="HOMOLOG OF VIRK"/>
    <property type="match status" value="1"/>
</dbReference>
<sequence>MSTQITIRSAVADLSGLRRVRELLKLALRAIGNWSTSSAWFLLLNSQPLLRELARVKPRLIYKVYRPYLSQALPPRQRLAALRDHYCFVFASGLGPLTLRAARVPATLATTTGKSGGRFQLALAAVDPMEREGELVLQLLHENMVVSSCAFSFIAGDRGMLLAIGCVQGPKGANGLHLVREATRELHGLRPKNLLVRLLGHLAHQHHCVGLRMVGNQNRVVKAALRQGKVHADYDELWQELHASRRADGDFDLACQEIGAPCLDAIPSKKRAEMRRRHALLDGFAKTFCHAVELR</sequence>
<accession>A0A845GIJ3</accession>
<name>A0A845GIJ3_9BURK</name>
<dbReference type="RefSeq" id="WP_161082448.1">
    <property type="nucleotide sequence ID" value="NZ_WWCX01000003.1"/>
</dbReference>
<gene>
    <name evidence="1" type="ORF">GTP90_04955</name>
</gene>
<dbReference type="AlphaFoldDB" id="A0A845GIJ3"/>
<dbReference type="EMBL" id="WWCX01000003">
    <property type="protein sequence ID" value="MYM93205.1"/>
    <property type="molecule type" value="Genomic_DNA"/>
</dbReference>
<dbReference type="Proteomes" id="UP000447355">
    <property type="component" value="Unassembled WGS sequence"/>
</dbReference>
<evidence type="ECO:0000313" key="1">
    <source>
        <dbReference type="EMBL" id="MYM93205.1"/>
    </source>
</evidence>
<dbReference type="Pfam" id="PF04393">
    <property type="entry name" value="DUF535"/>
    <property type="match status" value="1"/>
</dbReference>
<reference evidence="1" key="1">
    <citation type="submission" date="2019-12" db="EMBL/GenBank/DDBJ databases">
        <title>Novel species isolated from a subtropical stream in China.</title>
        <authorList>
            <person name="Lu H."/>
        </authorList>
    </citation>
    <scope>NUCLEOTIDE SEQUENCE [LARGE SCALE GENOMIC DNA]</scope>
    <source>
        <strain evidence="1">FT81W</strain>
    </source>
</reference>
<proteinExistence type="predicted"/>
<evidence type="ECO:0000313" key="2">
    <source>
        <dbReference type="Proteomes" id="UP000447355"/>
    </source>
</evidence>
<comment type="caution">
    <text evidence="1">The sequence shown here is derived from an EMBL/GenBank/DDBJ whole genome shotgun (WGS) entry which is preliminary data.</text>
</comment>
<protein>
    <submittedName>
        <fullName evidence="1">DUF535 domain-containing protein</fullName>
    </submittedName>
</protein>
<dbReference type="PANTHER" id="PTHR38785:SF1">
    <property type="entry name" value="HOMOLOG OF VIRK"/>
    <property type="match status" value="1"/>
</dbReference>
<dbReference type="GO" id="GO:0006974">
    <property type="term" value="P:DNA damage response"/>
    <property type="evidence" value="ECO:0007669"/>
    <property type="project" value="TreeGrafter"/>
</dbReference>
<dbReference type="InterPro" id="IPR007488">
    <property type="entry name" value="DUF535"/>
</dbReference>